<dbReference type="InterPro" id="IPR023319">
    <property type="entry name" value="Tex-like_HTH_dom_sf"/>
</dbReference>
<dbReference type="InterPro" id="IPR028231">
    <property type="entry name" value="Spt6_YqgF"/>
</dbReference>
<dbReference type="Pfam" id="PF21710">
    <property type="entry name" value="Spt6_S1"/>
    <property type="match status" value="1"/>
</dbReference>
<dbReference type="Gene3D" id="1.10.150.850">
    <property type="entry name" value="Spt6, helix-hairpin-helix domain"/>
    <property type="match status" value="1"/>
</dbReference>
<accession>A0A2H9THY6</accession>
<evidence type="ECO:0000259" key="13">
    <source>
        <dbReference type="Pfam" id="PF17674"/>
    </source>
</evidence>
<comment type="subcellular location">
    <subcellularLocation>
        <location evidence="2">Chromosome</location>
    </subcellularLocation>
    <subcellularLocation>
        <location evidence="1">Nucleus</location>
    </subcellularLocation>
</comment>
<gene>
    <name evidence="15" type="ORF">PSACC_02866</name>
</gene>
<dbReference type="InterPro" id="IPR012337">
    <property type="entry name" value="RNaseH-like_sf"/>
</dbReference>
<evidence type="ECO:0000256" key="6">
    <source>
        <dbReference type="ARBA" id="ARBA00023163"/>
    </source>
</evidence>
<dbReference type="Pfam" id="PF14635">
    <property type="entry name" value="HHH_7"/>
    <property type="match status" value="1"/>
</dbReference>
<dbReference type="InterPro" id="IPR035018">
    <property type="entry name" value="Spt6_SH2_C"/>
</dbReference>
<dbReference type="InterPro" id="IPR041692">
    <property type="entry name" value="HHH_9"/>
</dbReference>
<dbReference type="InterPro" id="IPR028088">
    <property type="entry name" value="Spt6_HTH_DNA-bd_dom"/>
</dbReference>
<dbReference type="Proteomes" id="UP000240830">
    <property type="component" value="Unassembled WGS sequence"/>
</dbReference>
<feature type="region of interest" description="Disordered" evidence="8">
    <location>
        <begin position="173"/>
        <end position="215"/>
    </location>
</feature>
<dbReference type="Gene3D" id="1.10.3500.10">
    <property type="entry name" value="Tex N-terminal region-like"/>
    <property type="match status" value="1"/>
</dbReference>
<dbReference type="InterPro" id="IPR017072">
    <property type="entry name" value="TF_Spt6"/>
</dbReference>
<dbReference type="GO" id="GO:0003677">
    <property type="term" value="F:DNA binding"/>
    <property type="evidence" value="ECO:0007669"/>
    <property type="project" value="InterPro"/>
</dbReference>
<dbReference type="Pfam" id="PF14633">
    <property type="entry name" value="SH2_2"/>
    <property type="match status" value="1"/>
</dbReference>
<evidence type="ECO:0000256" key="7">
    <source>
        <dbReference type="ARBA" id="ARBA00023242"/>
    </source>
</evidence>
<dbReference type="InterPro" id="IPR035019">
    <property type="entry name" value="Spt6_SH2_N"/>
</dbReference>
<dbReference type="AlphaFoldDB" id="A0A2H9THY6"/>
<dbReference type="InterPro" id="IPR023323">
    <property type="entry name" value="Tex-like_dom_sf"/>
</dbReference>
<dbReference type="Pfam" id="PF14639">
    <property type="entry name" value="YqgF"/>
    <property type="match status" value="1"/>
</dbReference>
<dbReference type="InterPro" id="IPR010994">
    <property type="entry name" value="RuvA_2-like"/>
</dbReference>
<dbReference type="CDD" id="cd09918">
    <property type="entry name" value="SH2_Nterm_SPT6_like"/>
    <property type="match status" value="1"/>
</dbReference>
<dbReference type="GO" id="GO:0008023">
    <property type="term" value="C:transcription elongation factor complex"/>
    <property type="evidence" value="ECO:0007669"/>
    <property type="project" value="TreeGrafter"/>
</dbReference>
<comment type="caution">
    <text evidence="15">The sequence shown here is derived from an EMBL/GenBank/DDBJ whole genome shotgun (WGS) entry which is preliminary data.</text>
</comment>
<dbReference type="GO" id="GO:0140673">
    <property type="term" value="P:transcription elongation-coupled chromatin remodeling"/>
    <property type="evidence" value="ECO:0007669"/>
    <property type="project" value="InterPro"/>
</dbReference>
<dbReference type="PANTHER" id="PTHR10145">
    <property type="entry name" value="TRANSCRIPTION ELONGATION FACTOR SPT6"/>
    <property type="match status" value="1"/>
</dbReference>
<dbReference type="OrthoDB" id="995477at2759"/>
<dbReference type="CDD" id="cd09928">
    <property type="entry name" value="SH2_Cterm_SPT6_like"/>
    <property type="match status" value="1"/>
</dbReference>
<evidence type="ECO:0000256" key="1">
    <source>
        <dbReference type="ARBA" id="ARBA00004123"/>
    </source>
</evidence>
<dbReference type="GO" id="GO:0034728">
    <property type="term" value="P:nucleosome organization"/>
    <property type="evidence" value="ECO:0007669"/>
    <property type="project" value="TreeGrafter"/>
</dbReference>
<dbReference type="SUPFAM" id="SSF158832">
    <property type="entry name" value="Tex N-terminal region-like"/>
    <property type="match status" value="1"/>
</dbReference>
<dbReference type="InterPro" id="IPR036860">
    <property type="entry name" value="SH2_dom_sf"/>
</dbReference>
<feature type="domain" description="Transcription elongation factor Spt6 YqgF" evidence="11">
    <location>
        <begin position="556"/>
        <end position="705"/>
    </location>
</feature>
<feature type="region of interest" description="Disordered" evidence="8">
    <location>
        <begin position="65"/>
        <end position="117"/>
    </location>
</feature>
<dbReference type="FunFam" id="1.10.10.2740:FF:000002">
    <property type="entry name" value="Transcription elongation factor Spt6"/>
    <property type="match status" value="1"/>
</dbReference>
<evidence type="ECO:0000259" key="14">
    <source>
        <dbReference type="Pfam" id="PF21710"/>
    </source>
</evidence>
<feature type="compositionally biased region" description="Basic and acidic residues" evidence="8">
    <location>
        <begin position="65"/>
        <end position="76"/>
    </location>
</feature>
<dbReference type="STRING" id="1246581.A0A2H9THY6"/>
<feature type="domain" description="HHH" evidence="13">
    <location>
        <begin position="810"/>
        <end position="893"/>
    </location>
</feature>
<evidence type="ECO:0000256" key="8">
    <source>
        <dbReference type="SAM" id="MobiDB-lite"/>
    </source>
</evidence>
<proteinExistence type="inferred from homology"/>
<dbReference type="Gene3D" id="3.30.420.140">
    <property type="entry name" value="YqgF/RNase H-like domain"/>
    <property type="match status" value="1"/>
</dbReference>
<protein>
    <recommendedName>
        <fullName evidence="17">Transcription elongation factor SPT6</fullName>
    </recommendedName>
</protein>
<evidence type="ECO:0000313" key="16">
    <source>
        <dbReference type="Proteomes" id="UP000240830"/>
    </source>
</evidence>
<dbReference type="SUPFAM" id="SSF55550">
    <property type="entry name" value="SH2 domain"/>
    <property type="match status" value="1"/>
</dbReference>
<feature type="compositionally biased region" description="Acidic residues" evidence="8">
    <location>
        <begin position="176"/>
        <end position="197"/>
    </location>
</feature>
<evidence type="ECO:0000313" key="15">
    <source>
        <dbReference type="EMBL" id="PJF17373.1"/>
    </source>
</evidence>
<dbReference type="Gene3D" id="1.10.10.650">
    <property type="entry name" value="RuvA domain 2-like"/>
    <property type="match status" value="1"/>
</dbReference>
<dbReference type="GO" id="GO:0005694">
    <property type="term" value="C:chromosome"/>
    <property type="evidence" value="ECO:0007669"/>
    <property type="project" value="UniProtKB-SubCell"/>
</dbReference>
<evidence type="ECO:0000256" key="4">
    <source>
        <dbReference type="ARBA" id="ARBA00022454"/>
    </source>
</evidence>
<feature type="domain" description="Spt6 SH2" evidence="9">
    <location>
        <begin position="1012"/>
        <end position="1185"/>
    </location>
</feature>
<organism evidence="15 16">
    <name type="scientific">Paramicrosporidium saccamoebae</name>
    <dbReference type="NCBI Taxonomy" id="1246581"/>
    <lineage>
        <taxon>Eukaryota</taxon>
        <taxon>Fungi</taxon>
        <taxon>Fungi incertae sedis</taxon>
        <taxon>Cryptomycota</taxon>
        <taxon>Cryptomycota incertae sedis</taxon>
        <taxon>Paramicrosporidium</taxon>
    </lineage>
</organism>
<dbReference type="PANTHER" id="PTHR10145:SF6">
    <property type="entry name" value="TRANSCRIPTION ELONGATION FACTOR SPT6"/>
    <property type="match status" value="1"/>
</dbReference>
<evidence type="ECO:0000259" key="10">
    <source>
        <dbReference type="Pfam" id="PF14635"/>
    </source>
</evidence>
<feature type="domain" description="Transcription elongation factor Spt6 helix-hairpin-helix motif" evidence="10">
    <location>
        <begin position="709"/>
        <end position="807"/>
    </location>
</feature>
<name>A0A2H9THY6_9FUNG</name>
<dbReference type="Gene3D" id="1.10.10.2740">
    <property type="entry name" value="Spt6, Death-like domain"/>
    <property type="match status" value="1"/>
</dbReference>
<feature type="compositionally biased region" description="Basic and acidic residues" evidence="8">
    <location>
        <begin position="1"/>
        <end position="18"/>
    </location>
</feature>
<feature type="domain" description="Spt6-like S1/OB" evidence="14">
    <location>
        <begin position="904"/>
        <end position="976"/>
    </location>
</feature>
<evidence type="ECO:0000256" key="3">
    <source>
        <dbReference type="ARBA" id="ARBA00009253"/>
    </source>
</evidence>
<dbReference type="InterPro" id="IPR042066">
    <property type="entry name" value="Spt6_death-like"/>
</dbReference>
<evidence type="ECO:0000259" key="11">
    <source>
        <dbReference type="Pfam" id="PF14639"/>
    </source>
</evidence>
<evidence type="ECO:0000256" key="2">
    <source>
        <dbReference type="ARBA" id="ARBA00004286"/>
    </source>
</evidence>
<evidence type="ECO:0000259" key="12">
    <source>
        <dbReference type="Pfam" id="PF14641"/>
    </source>
</evidence>
<evidence type="ECO:0000259" key="9">
    <source>
        <dbReference type="Pfam" id="PF14633"/>
    </source>
</evidence>
<dbReference type="InterPro" id="IPR037027">
    <property type="entry name" value="YqgF/RNaseH-like_dom_sf"/>
</dbReference>
<keyword evidence="7" id="KW-0539">Nucleus</keyword>
<dbReference type="InterPro" id="IPR032706">
    <property type="entry name" value="Spt6_HHH"/>
</dbReference>
<dbReference type="EMBL" id="MTSL01000178">
    <property type="protein sequence ID" value="PJF17373.1"/>
    <property type="molecule type" value="Genomic_DNA"/>
</dbReference>
<evidence type="ECO:0000256" key="5">
    <source>
        <dbReference type="ARBA" id="ARBA00022999"/>
    </source>
</evidence>
<keyword evidence="4" id="KW-0158">Chromosome</keyword>
<dbReference type="InterPro" id="IPR049540">
    <property type="entry name" value="Spt6-like_S1"/>
</dbReference>
<dbReference type="Gene3D" id="3.30.505.10">
    <property type="entry name" value="SH2 domain"/>
    <property type="match status" value="2"/>
</dbReference>
<feature type="region of interest" description="Disordered" evidence="8">
    <location>
        <begin position="1"/>
        <end position="39"/>
    </location>
</feature>
<comment type="similarity">
    <text evidence="3">Belongs to the SPT6 family.</text>
</comment>
<evidence type="ECO:0008006" key="17">
    <source>
        <dbReference type="Google" id="ProtNLM"/>
    </source>
</evidence>
<dbReference type="SUPFAM" id="SSF47781">
    <property type="entry name" value="RuvA domain 2-like"/>
    <property type="match status" value="2"/>
</dbReference>
<dbReference type="InterPro" id="IPR035420">
    <property type="entry name" value="Spt6_SH2"/>
</dbReference>
<reference evidence="15 16" key="1">
    <citation type="submission" date="2016-10" db="EMBL/GenBank/DDBJ databases">
        <title>The genome of Paramicrosporidium saccamoebae is the missing link in understanding Cryptomycota and Microsporidia evolution.</title>
        <authorList>
            <person name="Quandt C.A."/>
            <person name="Beaudet D."/>
            <person name="Corsaro D."/>
            <person name="Michel R."/>
            <person name="Corradi N."/>
            <person name="James T."/>
        </authorList>
    </citation>
    <scope>NUCLEOTIDE SEQUENCE [LARGE SCALE GENOMIC DNA]</scope>
    <source>
        <strain evidence="15 16">KSL3</strain>
    </source>
</reference>
<keyword evidence="6" id="KW-0804">Transcription</keyword>
<keyword evidence="16" id="KW-1185">Reference proteome</keyword>
<keyword evidence="5" id="KW-0727">SH2 domain</keyword>
<dbReference type="GO" id="GO:0042393">
    <property type="term" value="F:histone binding"/>
    <property type="evidence" value="ECO:0007669"/>
    <property type="project" value="TreeGrafter"/>
</dbReference>
<feature type="domain" description="Helix-turn-helix DNA-binding" evidence="12">
    <location>
        <begin position="224"/>
        <end position="314"/>
    </location>
</feature>
<sequence>MTMDPLGKEETPAVRGEEEVTVGNAEVPVESNQPSTDELEDEDLELLNENLKRSGFRRLQQRIYEDDSKETFAKSEDSEDDAPIVRKRVAKEDLEKLFDEDEPTYDQQRERELLEESEDEMADFIEEMDEDRPKPKEKTKTKAFLAEAFGGRLPARVIQDILDIFGDGTDYLGLVDDGDEDNQDNQNDEDNENNEDGEERHIRGETGPAMDDIPERLKKREGPEPEELEAEATWIALKWSQDVAFAEKFVNVDHPTLVATIAAVLSLFREHLLEVPTVATHRKEYFQHLMGLNDLWSIWDLDEQWALLRRQQKLMLQQVEDELLVKVVQSADSMEILAVVSDYLRWDKKRGTRQELEQQRIASTLAMEQFVENLQKQQCIHHPNSSEGNPLDSTALIAHVSAYIGHHPYGHLSIRSSLERMAAITVTPTERGLQEVDNQHEMASILYVTNKPTGAFQEDQFLLLVKGEAVGLLTFQVVFPGLEESREHFSRLYGAGGEDEWSQVRRQALSKAIDDFILPPLRRHVTAKLRHNAERWVATAGQYLLQDKMMSLPYTGTKAMAVSWGTGGPDAVLMAVIVDNRGRVLEQTRIARLHPKHRANNRDEWDRLVQFAVDNEPGCILVAGRTLETRDLYEELRGQKISYGEGRTKRPTTSPTVMYAEDDTARIYCISARGQREWPDMPPLVRYCIAVARRWMNPLFELTALSDVELLALDPSPLASLVRTDTRLKHLHRAFVNVVNLVGVDLHQTLSGAWMRSPLQYVCGLGPRKAEMLVKSLAHTTIANRTELSRWLGPVVCFNCASFLRISGDEPLDRTRVHPENYPLARKMAADAMELALEDDERAVHAVMQHPTRLDDLLLDEYAKELIKRGQPAKHLTLLDIKAELQQPYTDLRTLSTGPSEEALFEMLTGENERTLWIGAPVRVQIVRVGDRIIARLASGVEGTLHTGERLRPGQSVDAKVVSIDLVSFSVDCKLQRPDESCSPRFGRDPYYDSSRIASVPVRTPSVRSAPRVVHPAFRNVSRSQAETLLKDAVLGEAIFRPSSRDGAHVTCTWKLDDGPTALFQHIDLQLRDNEVRVGSLHYEDLDEVVARHIEPIASYLRDVKATPKYHIGDTASHLLEMRRQNPDRIAYCLVLDHRRPGHVILSFQPGGREYREPVDVTPSGFILRGKRFDTIEALIVWFKQNYRSQ</sequence>
<dbReference type="Pfam" id="PF14641">
    <property type="entry name" value="HTH_44"/>
    <property type="match status" value="1"/>
</dbReference>
<dbReference type="Pfam" id="PF17674">
    <property type="entry name" value="HHH_9"/>
    <property type="match status" value="1"/>
</dbReference>
<dbReference type="SUPFAM" id="SSF53098">
    <property type="entry name" value="Ribonuclease H-like"/>
    <property type="match status" value="1"/>
</dbReference>
<dbReference type="GO" id="GO:0031491">
    <property type="term" value="F:nucleosome binding"/>
    <property type="evidence" value="ECO:0007669"/>
    <property type="project" value="TreeGrafter"/>
</dbReference>